<keyword evidence="2" id="KW-1185">Reference proteome</keyword>
<dbReference type="RefSeq" id="XP_638282.1">
    <property type="nucleotide sequence ID" value="XM_633190.1"/>
</dbReference>
<evidence type="ECO:0000313" key="2">
    <source>
        <dbReference type="Proteomes" id="UP000002195"/>
    </source>
</evidence>
<reference evidence="1 2" key="1">
    <citation type="journal article" date="2005" name="Nature">
        <title>The genome of the social amoeba Dictyostelium discoideum.</title>
        <authorList>
            <consortium name="The Dictyostelium discoideum Sequencing Consortium"/>
            <person name="Eichinger L."/>
            <person name="Pachebat J.A."/>
            <person name="Glockner G."/>
            <person name="Rajandream M.A."/>
            <person name="Sucgang R."/>
            <person name="Berriman M."/>
            <person name="Song J."/>
            <person name="Olsen R."/>
            <person name="Szafranski K."/>
            <person name="Xu Q."/>
            <person name="Tunggal B."/>
            <person name="Kummerfeld S."/>
            <person name="Madera M."/>
            <person name="Konfortov B.A."/>
            <person name="Rivero F."/>
            <person name="Bankier A.T."/>
            <person name="Lehmann R."/>
            <person name="Hamlin N."/>
            <person name="Davies R."/>
            <person name="Gaudet P."/>
            <person name="Fey P."/>
            <person name="Pilcher K."/>
            <person name="Chen G."/>
            <person name="Saunders D."/>
            <person name="Sodergren E."/>
            <person name="Davis P."/>
            <person name="Kerhornou A."/>
            <person name="Nie X."/>
            <person name="Hall N."/>
            <person name="Anjard C."/>
            <person name="Hemphill L."/>
            <person name="Bason N."/>
            <person name="Farbrother P."/>
            <person name="Desany B."/>
            <person name="Just E."/>
            <person name="Morio T."/>
            <person name="Rost R."/>
            <person name="Churcher C."/>
            <person name="Cooper J."/>
            <person name="Haydock S."/>
            <person name="van Driessche N."/>
            <person name="Cronin A."/>
            <person name="Goodhead I."/>
            <person name="Muzny D."/>
            <person name="Mourier T."/>
            <person name="Pain A."/>
            <person name="Lu M."/>
            <person name="Harper D."/>
            <person name="Lindsay R."/>
            <person name="Hauser H."/>
            <person name="James K."/>
            <person name="Quiles M."/>
            <person name="Madan Babu M."/>
            <person name="Saito T."/>
            <person name="Buchrieser C."/>
            <person name="Wardroper A."/>
            <person name="Felder M."/>
            <person name="Thangavelu M."/>
            <person name="Johnson D."/>
            <person name="Knights A."/>
            <person name="Loulseged H."/>
            <person name="Mungall K."/>
            <person name="Oliver K."/>
            <person name="Price C."/>
            <person name="Quail M.A."/>
            <person name="Urushihara H."/>
            <person name="Hernandez J."/>
            <person name="Rabbinowitsch E."/>
            <person name="Steffen D."/>
            <person name="Sanders M."/>
            <person name="Ma J."/>
            <person name="Kohara Y."/>
            <person name="Sharp S."/>
            <person name="Simmonds M."/>
            <person name="Spiegler S."/>
            <person name="Tivey A."/>
            <person name="Sugano S."/>
            <person name="White B."/>
            <person name="Walker D."/>
            <person name="Woodward J."/>
            <person name="Winckler T."/>
            <person name="Tanaka Y."/>
            <person name="Shaulsky G."/>
            <person name="Schleicher M."/>
            <person name="Weinstock G."/>
            <person name="Rosenthal A."/>
            <person name="Cox E.C."/>
            <person name="Chisholm R.L."/>
            <person name="Gibbs R."/>
            <person name="Loomis W.F."/>
            <person name="Platzer M."/>
            <person name="Kay R.R."/>
            <person name="Williams J."/>
            <person name="Dear P.H."/>
            <person name="Noegel A.A."/>
            <person name="Barrell B."/>
            <person name="Kuspa A."/>
        </authorList>
    </citation>
    <scope>NUCLEOTIDE SEQUENCE [LARGE SCALE GENOMIC DNA]</scope>
    <source>
        <strain evidence="1 2">AX4</strain>
    </source>
</reference>
<gene>
    <name evidence="1" type="ORF">DDB_G0285379</name>
</gene>
<comment type="caution">
    <text evidence="1">The sequence shown here is derived from an EMBL/GenBank/DDBJ whole genome shotgun (WGS) entry which is preliminary data.</text>
</comment>
<name>Q54N98_DICDI</name>
<dbReference type="SMR" id="Q54N98"/>
<dbReference type="EMBL" id="AAFI02000079">
    <property type="protein sequence ID" value="EAL64764.1"/>
    <property type="molecule type" value="Genomic_DNA"/>
</dbReference>
<accession>Q54N98</accession>
<dbReference type="VEuPathDB" id="AmoebaDB:DDB_G0285379"/>
<organism evidence="1 2">
    <name type="scientific">Dictyostelium discoideum</name>
    <name type="common">Social amoeba</name>
    <dbReference type="NCBI Taxonomy" id="44689"/>
    <lineage>
        <taxon>Eukaryota</taxon>
        <taxon>Amoebozoa</taxon>
        <taxon>Evosea</taxon>
        <taxon>Eumycetozoa</taxon>
        <taxon>Dictyostelia</taxon>
        <taxon>Dictyosteliales</taxon>
        <taxon>Dictyosteliaceae</taxon>
        <taxon>Dictyostelium</taxon>
    </lineage>
</organism>
<dbReference type="OMA" id="QIINIPT"/>
<dbReference type="InParanoid" id="Q54N98"/>
<dbReference type="dictyBase" id="DDB_G0285379"/>
<sequence length="104" mass="12271">MTRVAQIINIPTIRSSMNIYRKFIRLSYQFPKQVQYKIRLNTKEAFILNKVFLDQGSFNQKNIKSLIEKSNDLLHILSTLPKSNKPLFLKLFSDNLNVRETVKQ</sequence>
<proteinExistence type="predicted"/>
<dbReference type="eggNOG" id="ENOG502RIIA">
    <property type="taxonomic scope" value="Eukaryota"/>
</dbReference>
<evidence type="ECO:0000313" key="1">
    <source>
        <dbReference type="EMBL" id="EAL64764.1"/>
    </source>
</evidence>
<dbReference type="KEGG" id="ddi:DDB_G0285379"/>
<dbReference type="FunCoup" id="Q54N98">
    <property type="interactions" value="1"/>
</dbReference>
<protein>
    <submittedName>
        <fullName evidence="1">Uncharacterized protein</fullName>
    </submittedName>
</protein>
<dbReference type="PaxDb" id="44689-DDB0186486"/>
<dbReference type="GeneID" id="8625090"/>
<dbReference type="Proteomes" id="UP000002195">
    <property type="component" value="Unassembled WGS sequence"/>
</dbReference>
<dbReference type="AlphaFoldDB" id="Q54N98"/>
<dbReference type="HOGENOM" id="CLU_2255245_0_0_1"/>